<dbReference type="Pfam" id="PF08447">
    <property type="entry name" value="PAS_3"/>
    <property type="match status" value="1"/>
</dbReference>
<gene>
    <name evidence="3" type="ORF">SAMN05216225_106711</name>
</gene>
<dbReference type="Gene3D" id="3.30.450.20">
    <property type="entry name" value="PAS domain"/>
    <property type="match status" value="1"/>
</dbReference>
<evidence type="ECO:0000256" key="1">
    <source>
        <dbReference type="SAM" id="Phobius"/>
    </source>
</evidence>
<evidence type="ECO:0000313" key="4">
    <source>
        <dbReference type="Proteomes" id="UP000183988"/>
    </source>
</evidence>
<dbReference type="InterPro" id="IPR050469">
    <property type="entry name" value="Diguanylate_Cyclase"/>
</dbReference>
<dbReference type="RefSeq" id="WP_072891945.1">
    <property type="nucleotide sequence ID" value="NZ_FQVW01000067.1"/>
</dbReference>
<evidence type="ECO:0000313" key="3">
    <source>
        <dbReference type="EMBL" id="SHG81933.1"/>
    </source>
</evidence>
<dbReference type="Pfam" id="PF00990">
    <property type="entry name" value="GGDEF"/>
    <property type="match status" value="1"/>
</dbReference>
<dbReference type="PANTHER" id="PTHR45138">
    <property type="entry name" value="REGULATORY COMPONENTS OF SENSORY TRANSDUCTION SYSTEM"/>
    <property type="match status" value="1"/>
</dbReference>
<name>A0A1M5MYW1_9BACI</name>
<dbReference type="InterPro" id="IPR013655">
    <property type="entry name" value="PAS_fold_3"/>
</dbReference>
<accession>A0A1M5MYW1</accession>
<dbReference type="NCBIfam" id="TIGR00229">
    <property type="entry name" value="sensory_box"/>
    <property type="match status" value="1"/>
</dbReference>
<dbReference type="SUPFAM" id="SSF55073">
    <property type="entry name" value="Nucleotide cyclase"/>
    <property type="match status" value="1"/>
</dbReference>
<keyword evidence="4" id="KW-1185">Reference proteome</keyword>
<protein>
    <submittedName>
        <fullName evidence="3">PAS domain S-box-containing protein/diguanylate cyclase (GGDEF) domain-containing protein</fullName>
    </submittedName>
</protein>
<dbReference type="Proteomes" id="UP000183988">
    <property type="component" value="Unassembled WGS sequence"/>
</dbReference>
<dbReference type="AlphaFoldDB" id="A0A1M5MYW1"/>
<dbReference type="InterPro" id="IPR000014">
    <property type="entry name" value="PAS"/>
</dbReference>
<dbReference type="Gene3D" id="3.30.70.270">
    <property type="match status" value="1"/>
</dbReference>
<sequence length="321" mass="37498">MWIVGAMIIIALLLISTNLYYKKRYLEKQAKYLKPMVETVENVRDILYYCETVPKLNYLYLSPIVNELIGPNTMEEHMLDPEKIFEIVHPDDYDTLRNKKFGELDFCEPITVRLRNHEGKYIWFEEYATPVMKDGKYVAVQGILRNIDEKVALQQQLEYKTTHDTLTDLYNREFFQMKLEEYNEHRDVPIAIIMADLDELKSINDQFGHLMGDRLIQDVGTRLKKYMDENIVVARIGGDEFAILLANVTTAEIEEYIKKIRDEMKFNDESKPYTPIQLSIGYAYSQSSIGVMEKLLGEADAEMYKDKNGKKGSLEPRLSRV</sequence>
<dbReference type="SMART" id="SM00267">
    <property type="entry name" value="GGDEF"/>
    <property type="match status" value="1"/>
</dbReference>
<keyword evidence="1" id="KW-0812">Transmembrane</keyword>
<dbReference type="STRING" id="930117.SAMN05216225_106711"/>
<keyword evidence="1" id="KW-1133">Transmembrane helix</keyword>
<dbReference type="InterPro" id="IPR029787">
    <property type="entry name" value="Nucleotide_cyclase"/>
</dbReference>
<dbReference type="NCBIfam" id="TIGR00254">
    <property type="entry name" value="GGDEF"/>
    <property type="match status" value="1"/>
</dbReference>
<evidence type="ECO:0000259" key="2">
    <source>
        <dbReference type="PROSITE" id="PS50887"/>
    </source>
</evidence>
<dbReference type="CDD" id="cd01949">
    <property type="entry name" value="GGDEF"/>
    <property type="match status" value="1"/>
</dbReference>
<dbReference type="GO" id="GO:0052621">
    <property type="term" value="F:diguanylate cyclase activity"/>
    <property type="evidence" value="ECO:0007669"/>
    <property type="project" value="TreeGrafter"/>
</dbReference>
<reference evidence="3 4" key="1">
    <citation type="submission" date="2016-11" db="EMBL/GenBank/DDBJ databases">
        <authorList>
            <person name="Jaros S."/>
            <person name="Januszkiewicz K."/>
            <person name="Wedrychowicz H."/>
        </authorList>
    </citation>
    <scope>NUCLEOTIDE SEQUENCE [LARGE SCALE GENOMIC DNA]</scope>
    <source>
        <strain evidence="3 4">IBRC-M 10683</strain>
    </source>
</reference>
<dbReference type="PROSITE" id="PS50887">
    <property type="entry name" value="GGDEF"/>
    <property type="match status" value="1"/>
</dbReference>
<organism evidence="3 4">
    <name type="scientific">Ornithinibacillus halophilus</name>
    <dbReference type="NCBI Taxonomy" id="930117"/>
    <lineage>
        <taxon>Bacteria</taxon>
        <taxon>Bacillati</taxon>
        <taxon>Bacillota</taxon>
        <taxon>Bacilli</taxon>
        <taxon>Bacillales</taxon>
        <taxon>Bacillaceae</taxon>
        <taxon>Ornithinibacillus</taxon>
    </lineage>
</organism>
<keyword evidence="1" id="KW-0472">Membrane</keyword>
<dbReference type="OrthoDB" id="9759607at2"/>
<dbReference type="InterPro" id="IPR035965">
    <property type="entry name" value="PAS-like_dom_sf"/>
</dbReference>
<dbReference type="EMBL" id="FQVW01000067">
    <property type="protein sequence ID" value="SHG81933.1"/>
    <property type="molecule type" value="Genomic_DNA"/>
</dbReference>
<dbReference type="PANTHER" id="PTHR45138:SF9">
    <property type="entry name" value="DIGUANYLATE CYCLASE DGCM-RELATED"/>
    <property type="match status" value="1"/>
</dbReference>
<feature type="transmembrane region" description="Helical" evidence="1">
    <location>
        <begin position="6"/>
        <end position="21"/>
    </location>
</feature>
<dbReference type="InterPro" id="IPR043128">
    <property type="entry name" value="Rev_trsase/Diguanyl_cyclase"/>
</dbReference>
<feature type="domain" description="GGDEF" evidence="2">
    <location>
        <begin position="188"/>
        <end position="321"/>
    </location>
</feature>
<dbReference type="InterPro" id="IPR000160">
    <property type="entry name" value="GGDEF_dom"/>
</dbReference>
<dbReference type="SUPFAM" id="SSF55785">
    <property type="entry name" value="PYP-like sensor domain (PAS domain)"/>
    <property type="match status" value="1"/>
</dbReference>
<proteinExistence type="predicted"/>
<dbReference type="CDD" id="cd00130">
    <property type="entry name" value="PAS"/>
    <property type="match status" value="1"/>
</dbReference>